<keyword evidence="3" id="KW-1185">Reference proteome</keyword>
<evidence type="ECO:0000313" key="3">
    <source>
        <dbReference type="Proteomes" id="UP000036403"/>
    </source>
</evidence>
<evidence type="ECO:0000256" key="1">
    <source>
        <dbReference type="SAM" id="MobiDB-lite"/>
    </source>
</evidence>
<comment type="caution">
    <text evidence="2">The sequence shown here is derived from an EMBL/GenBank/DDBJ whole genome shotgun (WGS) entry which is preliminary data.</text>
</comment>
<feature type="region of interest" description="Disordered" evidence="1">
    <location>
        <begin position="195"/>
        <end position="219"/>
    </location>
</feature>
<proteinExistence type="predicted"/>
<dbReference type="PaxDb" id="67767-A0A0J7KGG5"/>
<organism evidence="2 3">
    <name type="scientific">Lasius niger</name>
    <name type="common">Black garden ant</name>
    <dbReference type="NCBI Taxonomy" id="67767"/>
    <lineage>
        <taxon>Eukaryota</taxon>
        <taxon>Metazoa</taxon>
        <taxon>Ecdysozoa</taxon>
        <taxon>Arthropoda</taxon>
        <taxon>Hexapoda</taxon>
        <taxon>Insecta</taxon>
        <taxon>Pterygota</taxon>
        <taxon>Neoptera</taxon>
        <taxon>Endopterygota</taxon>
        <taxon>Hymenoptera</taxon>
        <taxon>Apocrita</taxon>
        <taxon>Aculeata</taxon>
        <taxon>Formicoidea</taxon>
        <taxon>Formicidae</taxon>
        <taxon>Formicinae</taxon>
        <taxon>Lasius</taxon>
        <taxon>Lasius</taxon>
    </lineage>
</organism>
<dbReference type="AlphaFoldDB" id="A0A0J7KGG5"/>
<accession>A0A0J7KGG5</accession>
<gene>
    <name evidence="2" type="ORF">RF55_11081</name>
</gene>
<dbReference type="EMBL" id="LBMM01007927">
    <property type="protein sequence ID" value="KMQ89301.1"/>
    <property type="molecule type" value="Genomic_DNA"/>
</dbReference>
<reference evidence="2 3" key="1">
    <citation type="submission" date="2015-04" db="EMBL/GenBank/DDBJ databases">
        <title>Lasius niger genome sequencing.</title>
        <authorList>
            <person name="Konorov E.A."/>
            <person name="Nikitin M.A."/>
            <person name="Kirill M.V."/>
            <person name="Chang P."/>
        </authorList>
    </citation>
    <scope>NUCLEOTIDE SEQUENCE [LARGE SCALE GENOMIC DNA]</scope>
    <source>
        <tissue evidence="2">Whole</tissue>
    </source>
</reference>
<name>A0A0J7KGG5_LASNI</name>
<dbReference type="Proteomes" id="UP000036403">
    <property type="component" value="Unassembled WGS sequence"/>
</dbReference>
<evidence type="ECO:0000313" key="2">
    <source>
        <dbReference type="EMBL" id="KMQ89301.1"/>
    </source>
</evidence>
<sequence>MEFRLMEKEQQEQLEEAIPIQKVLNAIGVLPWRSQVKENITNRNILKDTIMSDLIILIASDHKTLFGKNTTQVGQDGLRNVDFETNVLHNSKVGVRKAEDSDKVITPGHMGAVSMPKVKPHKYLTRNMGRSRRSGRIRQLRRLLNALRASADFLPPAGYYADLLDDFDRLTGHPLELECKVVYEKLKDVTTGDVVPEKHKKATPKEHSSDPQGNLSEAIMDDQTGPFTHIFSVTIPEVTHDSPPIEEQRGSTLRRPHGLTPWYPHKNTDSIQGQNTQVYFDLLKQATESDVNVFTQCFYYYTQRYRRCSTNH</sequence>
<protein>
    <submittedName>
        <fullName evidence="2">Uncharacterized protein</fullName>
    </submittedName>
</protein>